<evidence type="ECO:0000313" key="13">
    <source>
        <dbReference type="EMBL" id="CAG6735290.1"/>
    </source>
</evidence>
<evidence type="ECO:0000256" key="4">
    <source>
        <dbReference type="ARBA" id="ARBA00022692"/>
    </source>
</evidence>
<keyword evidence="7 10" id="KW-0443">Lipid metabolism</keyword>
<keyword evidence="6 10" id="KW-1133">Transmembrane helix</keyword>
<dbReference type="EMBL" id="HBUF01547702">
    <property type="protein sequence ID" value="CAG6757731.1"/>
    <property type="molecule type" value="Transcribed_RNA"/>
</dbReference>
<dbReference type="EMBL" id="HBUF01395297">
    <property type="protein sequence ID" value="CAG6735291.1"/>
    <property type="molecule type" value="Transcribed_RNA"/>
</dbReference>
<dbReference type="Gene3D" id="3.40.50.720">
    <property type="entry name" value="NAD(P)-binding Rossmann-like Domain"/>
    <property type="match status" value="1"/>
</dbReference>
<dbReference type="GO" id="GO:0016020">
    <property type="term" value="C:membrane"/>
    <property type="evidence" value="ECO:0007669"/>
    <property type="project" value="UniProtKB-SubCell"/>
</dbReference>
<evidence type="ECO:0000256" key="6">
    <source>
        <dbReference type="ARBA" id="ARBA00022989"/>
    </source>
</evidence>
<evidence type="ECO:0000256" key="10">
    <source>
        <dbReference type="RuleBase" id="RU363097"/>
    </source>
</evidence>
<dbReference type="EMBL" id="HBUF01051571">
    <property type="protein sequence ID" value="CAG6622015.1"/>
    <property type="molecule type" value="Transcribed_RNA"/>
</dbReference>
<evidence type="ECO:0000256" key="2">
    <source>
        <dbReference type="ARBA" id="ARBA00005928"/>
    </source>
</evidence>
<dbReference type="CDD" id="cd09071">
    <property type="entry name" value="FAR_C"/>
    <property type="match status" value="1"/>
</dbReference>
<dbReference type="FunFam" id="3.40.50.720:FF:000143">
    <property type="entry name" value="Fatty acyl-CoA reductase"/>
    <property type="match status" value="1"/>
</dbReference>
<dbReference type="EMBL" id="HBUF01197540">
    <property type="protein sequence ID" value="CAG6660617.1"/>
    <property type="molecule type" value="Transcribed_RNA"/>
</dbReference>
<dbReference type="InterPro" id="IPR026055">
    <property type="entry name" value="FAR"/>
</dbReference>
<keyword evidence="8 10" id="KW-0472">Membrane</keyword>
<dbReference type="SUPFAM" id="SSF51735">
    <property type="entry name" value="NAD(P)-binding Rossmann-fold domains"/>
    <property type="match status" value="1"/>
</dbReference>
<dbReference type="GO" id="GO:0005777">
    <property type="term" value="C:peroxisome"/>
    <property type="evidence" value="ECO:0007669"/>
    <property type="project" value="TreeGrafter"/>
</dbReference>
<feature type="domain" description="Thioester reductase (TE)" evidence="12">
    <location>
        <begin position="27"/>
        <end position="297"/>
    </location>
</feature>
<evidence type="ECO:0000256" key="5">
    <source>
        <dbReference type="ARBA" id="ARBA00022857"/>
    </source>
</evidence>
<proteinExistence type="inferred from homology"/>
<protein>
    <recommendedName>
        <fullName evidence="10">Fatty acyl-CoA reductase</fullName>
        <ecNumber evidence="10">1.2.1.84</ecNumber>
    </recommendedName>
</protein>
<dbReference type="InterPro" id="IPR033640">
    <property type="entry name" value="FAR_C"/>
</dbReference>
<dbReference type="InterPro" id="IPR036291">
    <property type="entry name" value="NAD(P)-bd_dom_sf"/>
</dbReference>
<comment type="catalytic activity">
    <reaction evidence="9 10">
        <text>a long-chain fatty acyl-CoA + 2 NADPH + 2 H(+) = a long-chain primary fatty alcohol + 2 NADP(+) + CoA</text>
        <dbReference type="Rhea" id="RHEA:52716"/>
        <dbReference type="ChEBI" id="CHEBI:15378"/>
        <dbReference type="ChEBI" id="CHEBI:57287"/>
        <dbReference type="ChEBI" id="CHEBI:57783"/>
        <dbReference type="ChEBI" id="CHEBI:58349"/>
        <dbReference type="ChEBI" id="CHEBI:77396"/>
        <dbReference type="ChEBI" id="CHEBI:83139"/>
        <dbReference type="EC" id="1.2.1.84"/>
    </reaction>
</comment>
<feature type="transmembrane region" description="Helical" evidence="10">
    <location>
        <begin position="500"/>
        <end position="521"/>
    </location>
</feature>
<dbReference type="Pfam" id="PF03015">
    <property type="entry name" value="Sterile"/>
    <property type="match status" value="1"/>
</dbReference>
<dbReference type="EMBL" id="HBUF01395296">
    <property type="protein sequence ID" value="CAG6735290.1"/>
    <property type="molecule type" value="Transcribed_RNA"/>
</dbReference>
<dbReference type="EMBL" id="HBUF01547703">
    <property type="protein sequence ID" value="CAG6757732.1"/>
    <property type="molecule type" value="Transcribed_RNA"/>
</dbReference>
<dbReference type="EMBL" id="HBUF01051570">
    <property type="protein sequence ID" value="CAG6622014.1"/>
    <property type="molecule type" value="Transcribed_RNA"/>
</dbReference>
<keyword evidence="4 10" id="KW-0812">Transmembrane</keyword>
<reference evidence="13" key="1">
    <citation type="submission" date="2021-05" db="EMBL/GenBank/DDBJ databases">
        <authorList>
            <person name="Alioto T."/>
            <person name="Alioto T."/>
            <person name="Gomez Garrido J."/>
        </authorList>
    </citation>
    <scope>NUCLEOTIDE SEQUENCE</scope>
</reference>
<sequence length="522" mass="59497">MSSDINTLRRPSQTPIQQFYDGANILITGGTGFFGRVLLSKLLSDCPGVSRIYLLIREKRGKTTKERFEEIFEGEFFDPMRARCPNYLTKMAAITGDCLKPGVGISPEDRKTLLDNIDVVFHCAATVRFDAHLKVAVNINVRATRSLLEMAKDMKHLKSFVHVSTAYSNCRQPIIEERFYEPPVDPNHLIEVTDLLNDKMIDKITPGILDNWPNTYSLTKQVAEDMVRKMGIGMPVAMVRPSIVIATNKEPIPGWINNHYGPTGIVAGAGLGLLRSMHADPELVADMVPADNVINCIISAAYSVNKTWNEKKKSGELVSDALDKNYPDDTDVEIYNYISSTQKPIKWKEFMALNEKAVPEIPSTFSIWAYCFTLNKYKPIHNLYILFLHLLPALIVDTAAKLLGRQPKLLDAYQKIHKFSQVISFFSTQQFTFTNSNTQRLFTSLTEEDRSLFNFDMGQHDWEKYMFWHIRGIRAYLVKDPLSTVPEGLRLRRRLLVAHYLLIGALNIFFFFIFAKIVSFFL</sequence>
<dbReference type="AlphaFoldDB" id="A0A8D8YUB6"/>
<keyword evidence="5 10" id="KW-0521">NADP</keyword>
<dbReference type="EC" id="1.2.1.84" evidence="10"/>
<evidence type="ECO:0000256" key="8">
    <source>
        <dbReference type="ARBA" id="ARBA00023136"/>
    </source>
</evidence>
<evidence type="ECO:0000256" key="9">
    <source>
        <dbReference type="ARBA" id="ARBA00052530"/>
    </source>
</evidence>
<feature type="domain" description="Fatty acyl-CoA reductase C-terminal" evidence="11">
    <location>
        <begin position="388"/>
        <end position="480"/>
    </location>
</feature>
<dbReference type="EMBL" id="HBUF01197542">
    <property type="protein sequence ID" value="CAG6660619.1"/>
    <property type="molecule type" value="Transcribed_RNA"/>
</dbReference>
<keyword evidence="10" id="KW-0560">Oxidoreductase</keyword>
<dbReference type="Pfam" id="PF07993">
    <property type="entry name" value="NAD_binding_4"/>
    <property type="match status" value="1"/>
</dbReference>
<dbReference type="PANTHER" id="PTHR11011:SF60">
    <property type="entry name" value="FATTY ACYL-COA REDUCTASE-RELATED"/>
    <property type="match status" value="1"/>
</dbReference>
<accession>A0A8D8YUB6</accession>
<comment type="similarity">
    <text evidence="2 10">Belongs to the fatty acyl-CoA reductase family.</text>
</comment>
<comment type="function">
    <text evidence="10">Catalyzes the reduction of fatty acyl-CoA to fatty alcohols.</text>
</comment>
<dbReference type="PANTHER" id="PTHR11011">
    <property type="entry name" value="MALE STERILITY PROTEIN 2-RELATED"/>
    <property type="match status" value="1"/>
</dbReference>
<evidence type="ECO:0000256" key="3">
    <source>
        <dbReference type="ARBA" id="ARBA00022516"/>
    </source>
</evidence>
<dbReference type="CDD" id="cd05236">
    <property type="entry name" value="FAR-N_SDR_e"/>
    <property type="match status" value="1"/>
</dbReference>
<evidence type="ECO:0000256" key="7">
    <source>
        <dbReference type="ARBA" id="ARBA00023098"/>
    </source>
</evidence>
<dbReference type="GO" id="GO:0102965">
    <property type="term" value="F:alcohol-forming long-chain fatty acyl-CoA reductase activity"/>
    <property type="evidence" value="ECO:0007669"/>
    <property type="project" value="UniProtKB-EC"/>
</dbReference>
<evidence type="ECO:0000256" key="1">
    <source>
        <dbReference type="ARBA" id="ARBA00004141"/>
    </source>
</evidence>
<dbReference type="GO" id="GO:0035336">
    <property type="term" value="P:long-chain fatty-acyl-CoA metabolic process"/>
    <property type="evidence" value="ECO:0007669"/>
    <property type="project" value="TreeGrafter"/>
</dbReference>
<dbReference type="InterPro" id="IPR013120">
    <property type="entry name" value="FAR_NAD-bd"/>
</dbReference>
<name>A0A8D8YUB6_9HEMI</name>
<organism evidence="13">
    <name type="scientific">Cacopsylla melanoneura</name>
    <dbReference type="NCBI Taxonomy" id="428564"/>
    <lineage>
        <taxon>Eukaryota</taxon>
        <taxon>Metazoa</taxon>
        <taxon>Ecdysozoa</taxon>
        <taxon>Arthropoda</taxon>
        <taxon>Hexapoda</taxon>
        <taxon>Insecta</taxon>
        <taxon>Pterygota</taxon>
        <taxon>Neoptera</taxon>
        <taxon>Paraneoptera</taxon>
        <taxon>Hemiptera</taxon>
        <taxon>Sternorrhyncha</taxon>
        <taxon>Psylloidea</taxon>
        <taxon>Psyllidae</taxon>
        <taxon>Psyllinae</taxon>
        <taxon>Cacopsylla</taxon>
    </lineage>
</organism>
<comment type="subcellular location">
    <subcellularLocation>
        <location evidence="1">Membrane</location>
        <topology evidence="1">Multi-pass membrane protein</topology>
    </subcellularLocation>
</comment>
<evidence type="ECO:0000259" key="11">
    <source>
        <dbReference type="Pfam" id="PF03015"/>
    </source>
</evidence>
<evidence type="ECO:0000259" key="12">
    <source>
        <dbReference type="Pfam" id="PF07993"/>
    </source>
</evidence>
<keyword evidence="3 10" id="KW-0444">Lipid biosynthesis</keyword>
<dbReference type="GO" id="GO:0080019">
    <property type="term" value="F:alcohol-forming very long-chain fatty acyl-CoA reductase activity"/>
    <property type="evidence" value="ECO:0007669"/>
    <property type="project" value="InterPro"/>
</dbReference>
<dbReference type="EMBL" id="HBUF01547701">
    <property type="protein sequence ID" value="CAG6757730.1"/>
    <property type="molecule type" value="Transcribed_RNA"/>
</dbReference>
<dbReference type="EMBL" id="HBUF01197541">
    <property type="protein sequence ID" value="CAG6660618.1"/>
    <property type="molecule type" value="Transcribed_RNA"/>
</dbReference>